<evidence type="ECO:0000256" key="1">
    <source>
        <dbReference type="SAM" id="MobiDB-lite"/>
    </source>
</evidence>
<evidence type="ECO:0000313" key="3">
    <source>
        <dbReference type="Proteomes" id="UP000077069"/>
    </source>
</evidence>
<dbReference type="RefSeq" id="XP_018031617.1">
    <property type="nucleotide sequence ID" value="XM_018185754.1"/>
</dbReference>
<organism evidence="2 3">
    <name type="scientific">Paraphaeosphaeria sporulosa</name>
    <dbReference type="NCBI Taxonomy" id="1460663"/>
    <lineage>
        <taxon>Eukaryota</taxon>
        <taxon>Fungi</taxon>
        <taxon>Dikarya</taxon>
        <taxon>Ascomycota</taxon>
        <taxon>Pezizomycotina</taxon>
        <taxon>Dothideomycetes</taxon>
        <taxon>Pleosporomycetidae</taxon>
        <taxon>Pleosporales</taxon>
        <taxon>Massarineae</taxon>
        <taxon>Didymosphaeriaceae</taxon>
        <taxon>Paraphaeosphaeria</taxon>
    </lineage>
</organism>
<feature type="region of interest" description="Disordered" evidence="1">
    <location>
        <begin position="146"/>
        <end position="172"/>
    </location>
</feature>
<dbReference type="EMBL" id="KV441558">
    <property type="protein sequence ID" value="OAG01252.1"/>
    <property type="molecule type" value="Genomic_DNA"/>
</dbReference>
<dbReference type="AlphaFoldDB" id="A0A177C2Z2"/>
<evidence type="ECO:0000313" key="2">
    <source>
        <dbReference type="EMBL" id="OAG01252.1"/>
    </source>
</evidence>
<feature type="compositionally biased region" description="Polar residues" evidence="1">
    <location>
        <begin position="146"/>
        <end position="165"/>
    </location>
</feature>
<reference evidence="2 3" key="1">
    <citation type="submission" date="2016-05" db="EMBL/GenBank/DDBJ databases">
        <title>Comparative analysis of secretome profiles of manganese(II)-oxidizing ascomycete fungi.</title>
        <authorList>
            <consortium name="DOE Joint Genome Institute"/>
            <person name="Zeiner C.A."/>
            <person name="Purvine S.O."/>
            <person name="Zink E.M."/>
            <person name="Wu S."/>
            <person name="Pasa-Tolic L."/>
            <person name="Chaput D.L."/>
            <person name="Haridas S."/>
            <person name="Grigoriev I.V."/>
            <person name="Santelli C.M."/>
            <person name="Hansel C.M."/>
        </authorList>
    </citation>
    <scope>NUCLEOTIDE SEQUENCE [LARGE SCALE GENOMIC DNA]</scope>
    <source>
        <strain evidence="2 3">AP3s5-JAC2a</strain>
    </source>
</reference>
<dbReference type="Proteomes" id="UP000077069">
    <property type="component" value="Unassembled WGS sequence"/>
</dbReference>
<protein>
    <submittedName>
        <fullName evidence="2">Uncharacterized protein</fullName>
    </submittedName>
</protein>
<keyword evidence="3" id="KW-1185">Reference proteome</keyword>
<sequence>MYFCSHETSIRVSALSSPETPGSGCTFPRISSTERCAQHGRRLRHRHTLPGCCECRRHLDILLAARPQRALRVRSARRDNMQNGYSRHQGVEKHNLREELAVMHAISSTGLRRVKGLGTTVRCEAASCRARHLNFVSRLTTNGAATPSTLRVSAPSRSAGHQSMGNKHLHTV</sequence>
<name>A0A177C2Z2_9PLEO</name>
<proteinExistence type="predicted"/>
<dbReference type="GeneID" id="28769240"/>
<dbReference type="InParanoid" id="A0A177C2Z2"/>
<accession>A0A177C2Z2</accession>
<gene>
    <name evidence="2" type="ORF">CC84DRAFT_280732</name>
</gene>